<comment type="caution">
    <text evidence="2">The sequence shown here is derived from an EMBL/GenBank/DDBJ whole genome shotgun (WGS) entry which is preliminary data.</text>
</comment>
<dbReference type="InterPro" id="IPR038696">
    <property type="entry name" value="IalB_sf"/>
</dbReference>
<dbReference type="InterPro" id="IPR010642">
    <property type="entry name" value="Invasion_prot_B"/>
</dbReference>
<keyword evidence="3" id="KW-1185">Reference proteome</keyword>
<evidence type="ECO:0000313" key="2">
    <source>
        <dbReference type="EMBL" id="MFC0411011.1"/>
    </source>
</evidence>
<accession>A0ABV6JZ50</accession>
<keyword evidence="1" id="KW-0732">Signal</keyword>
<sequence length="263" mass="25733">MRALLARPGRKGWVALAAVALLGAAVPPLAGSAGTLPLPPPPAPGMPAAAGMAPGTAAGTAAAASPAALQLAAANPAVVGPAPGASSQAASSPGTAAKTAASAGATAQAAAAQAAAQRTATPFGDWSLICTARPAGGRGCEAAAAVVTKEGKPLVLAALGRSEPKAPLRLVLQVPVNARVDQPLRLLPAQGEASLLPFRSCNALGCFAEITLEQGGLPAGLRAQTAEQPLRVEWQDAAGNRVALPLSWRGFNAAAEALERSGT</sequence>
<protein>
    <submittedName>
        <fullName evidence="2">Invasion associated locus B family protein</fullName>
    </submittedName>
</protein>
<dbReference type="EMBL" id="JBHLUN010000036">
    <property type="protein sequence ID" value="MFC0411011.1"/>
    <property type="molecule type" value="Genomic_DNA"/>
</dbReference>
<feature type="signal peptide" evidence="1">
    <location>
        <begin position="1"/>
        <end position="30"/>
    </location>
</feature>
<name>A0ABV6JZ50_9PROT</name>
<gene>
    <name evidence="2" type="ORF">ACFFGY_22425</name>
</gene>
<evidence type="ECO:0000313" key="3">
    <source>
        <dbReference type="Proteomes" id="UP001589865"/>
    </source>
</evidence>
<dbReference type="RefSeq" id="WP_377046764.1">
    <property type="nucleotide sequence ID" value="NZ_JBHLUN010000036.1"/>
</dbReference>
<dbReference type="Pfam" id="PF06776">
    <property type="entry name" value="IalB"/>
    <property type="match status" value="1"/>
</dbReference>
<dbReference type="Proteomes" id="UP001589865">
    <property type="component" value="Unassembled WGS sequence"/>
</dbReference>
<organism evidence="2 3">
    <name type="scientific">Roseomonas elaeocarpi</name>
    <dbReference type="NCBI Taxonomy" id="907779"/>
    <lineage>
        <taxon>Bacteria</taxon>
        <taxon>Pseudomonadati</taxon>
        <taxon>Pseudomonadota</taxon>
        <taxon>Alphaproteobacteria</taxon>
        <taxon>Acetobacterales</taxon>
        <taxon>Roseomonadaceae</taxon>
        <taxon>Roseomonas</taxon>
    </lineage>
</organism>
<reference evidence="2 3" key="1">
    <citation type="submission" date="2024-09" db="EMBL/GenBank/DDBJ databases">
        <authorList>
            <person name="Sun Q."/>
            <person name="Mori K."/>
        </authorList>
    </citation>
    <scope>NUCLEOTIDE SEQUENCE [LARGE SCALE GENOMIC DNA]</scope>
    <source>
        <strain evidence="2 3">TBRC 5777</strain>
    </source>
</reference>
<evidence type="ECO:0000256" key="1">
    <source>
        <dbReference type="SAM" id="SignalP"/>
    </source>
</evidence>
<proteinExistence type="predicted"/>
<dbReference type="Gene3D" id="2.60.40.1880">
    <property type="entry name" value="Invasion associated locus B (IalB) protein"/>
    <property type="match status" value="1"/>
</dbReference>
<feature type="chain" id="PRO_5046437469" evidence="1">
    <location>
        <begin position="31"/>
        <end position="263"/>
    </location>
</feature>